<evidence type="ECO:0000313" key="1">
    <source>
        <dbReference type="EMBL" id="KAJ1676913.1"/>
    </source>
</evidence>
<sequence>MTPVTARQDMINDFNHPQSDISLFLISSRTGSLGINLVAASRVIIFDVGWNPLYDEQAIARAYRYGQKRRVYVYRLMTSSTWEEKLFQNNVHKVGLFKRVVDKRSLERHFTKDNMRRYFEPPPPSEPTINPEMAHAIAKEYEDDFILQKLAASHLSRITKIAAHATLLMDSDEIMDKEALEDARNMINLERLRLKHGAPSLALSTASPTQPQ</sequence>
<feature type="non-terminal residue" evidence="1">
    <location>
        <position position="212"/>
    </location>
</feature>
<dbReference type="EMBL" id="JAMZIH010003293">
    <property type="protein sequence ID" value="KAJ1676913.1"/>
    <property type="molecule type" value="Genomic_DNA"/>
</dbReference>
<protein>
    <submittedName>
        <fullName evidence="1">Uncharacterized protein</fullName>
    </submittedName>
</protein>
<dbReference type="Proteomes" id="UP001145114">
    <property type="component" value="Unassembled WGS sequence"/>
</dbReference>
<organism evidence="1 2">
    <name type="scientific">Spiromyces aspiralis</name>
    <dbReference type="NCBI Taxonomy" id="68401"/>
    <lineage>
        <taxon>Eukaryota</taxon>
        <taxon>Fungi</taxon>
        <taxon>Fungi incertae sedis</taxon>
        <taxon>Zoopagomycota</taxon>
        <taxon>Kickxellomycotina</taxon>
        <taxon>Kickxellomycetes</taxon>
        <taxon>Kickxellales</taxon>
        <taxon>Kickxellaceae</taxon>
        <taxon>Spiromyces</taxon>
    </lineage>
</organism>
<keyword evidence="2" id="KW-1185">Reference proteome</keyword>
<gene>
    <name evidence="1" type="ORF">EV182_007251</name>
</gene>
<reference evidence="1" key="1">
    <citation type="submission" date="2022-06" db="EMBL/GenBank/DDBJ databases">
        <title>Phylogenomic reconstructions and comparative analyses of Kickxellomycotina fungi.</title>
        <authorList>
            <person name="Reynolds N.K."/>
            <person name="Stajich J.E."/>
            <person name="Barry K."/>
            <person name="Grigoriev I.V."/>
            <person name="Crous P."/>
            <person name="Smith M.E."/>
        </authorList>
    </citation>
    <scope>NUCLEOTIDE SEQUENCE</scope>
    <source>
        <strain evidence="1">RSA 2271</strain>
    </source>
</reference>
<comment type="caution">
    <text evidence="1">The sequence shown here is derived from an EMBL/GenBank/DDBJ whole genome shotgun (WGS) entry which is preliminary data.</text>
</comment>
<evidence type="ECO:0000313" key="2">
    <source>
        <dbReference type="Proteomes" id="UP001145114"/>
    </source>
</evidence>
<name>A0ACC1HP41_9FUNG</name>
<accession>A0ACC1HP41</accession>
<proteinExistence type="predicted"/>